<dbReference type="Proteomes" id="UP000275078">
    <property type="component" value="Unassembled WGS sequence"/>
</dbReference>
<sequence length="119" mass="12898">MRGARVETILELISKVERTPVSSTGDSSPPNATFNSLEARIATQIKSTIQEWRAQFTSGTLLFGDYVKLAIELLSCRGSITEEAYATGGHPVSTTRSGPRGGHGRLQDLEDFQSRVACL</sequence>
<protein>
    <submittedName>
        <fullName evidence="2">Uncharacterized protein</fullName>
    </submittedName>
</protein>
<evidence type="ECO:0000256" key="1">
    <source>
        <dbReference type="SAM" id="MobiDB-lite"/>
    </source>
</evidence>
<keyword evidence="3" id="KW-1185">Reference proteome</keyword>
<dbReference type="EMBL" id="ML119899">
    <property type="protein sequence ID" value="RPA71800.1"/>
    <property type="molecule type" value="Genomic_DNA"/>
</dbReference>
<dbReference type="AlphaFoldDB" id="A0A3N4HII6"/>
<reference evidence="2 3" key="1">
    <citation type="journal article" date="2018" name="Nat. Ecol. Evol.">
        <title>Pezizomycetes genomes reveal the molecular basis of ectomycorrhizal truffle lifestyle.</title>
        <authorList>
            <person name="Murat C."/>
            <person name="Payen T."/>
            <person name="Noel B."/>
            <person name="Kuo A."/>
            <person name="Morin E."/>
            <person name="Chen J."/>
            <person name="Kohler A."/>
            <person name="Krizsan K."/>
            <person name="Balestrini R."/>
            <person name="Da Silva C."/>
            <person name="Montanini B."/>
            <person name="Hainaut M."/>
            <person name="Levati E."/>
            <person name="Barry K.W."/>
            <person name="Belfiori B."/>
            <person name="Cichocki N."/>
            <person name="Clum A."/>
            <person name="Dockter R.B."/>
            <person name="Fauchery L."/>
            <person name="Guy J."/>
            <person name="Iotti M."/>
            <person name="Le Tacon F."/>
            <person name="Lindquist E.A."/>
            <person name="Lipzen A."/>
            <person name="Malagnac F."/>
            <person name="Mello A."/>
            <person name="Molinier V."/>
            <person name="Miyauchi S."/>
            <person name="Poulain J."/>
            <person name="Riccioni C."/>
            <person name="Rubini A."/>
            <person name="Sitrit Y."/>
            <person name="Splivallo R."/>
            <person name="Traeger S."/>
            <person name="Wang M."/>
            <person name="Zifcakova L."/>
            <person name="Wipf D."/>
            <person name="Zambonelli A."/>
            <person name="Paolocci F."/>
            <person name="Nowrousian M."/>
            <person name="Ottonello S."/>
            <person name="Baldrian P."/>
            <person name="Spatafora J.W."/>
            <person name="Henrissat B."/>
            <person name="Nagy L.G."/>
            <person name="Aury J.M."/>
            <person name="Wincker P."/>
            <person name="Grigoriev I.V."/>
            <person name="Bonfante P."/>
            <person name="Martin F.M."/>
        </authorList>
    </citation>
    <scope>NUCLEOTIDE SEQUENCE [LARGE SCALE GENOMIC DNA]</scope>
    <source>
        <strain evidence="2 3">RN42</strain>
    </source>
</reference>
<feature type="region of interest" description="Disordered" evidence="1">
    <location>
        <begin position="87"/>
        <end position="106"/>
    </location>
</feature>
<proteinExistence type="predicted"/>
<name>A0A3N4HII6_ASCIM</name>
<organism evidence="2 3">
    <name type="scientific">Ascobolus immersus RN42</name>
    <dbReference type="NCBI Taxonomy" id="1160509"/>
    <lineage>
        <taxon>Eukaryota</taxon>
        <taxon>Fungi</taxon>
        <taxon>Dikarya</taxon>
        <taxon>Ascomycota</taxon>
        <taxon>Pezizomycotina</taxon>
        <taxon>Pezizomycetes</taxon>
        <taxon>Pezizales</taxon>
        <taxon>Ascobolaceae</taxon>
        <taxon>Ascobolus</taxon>
    </lineage>
</organism>
<evidence type="ECO:0000313" key="2">
    <source>
        <dbReference type="EMBL" id="RPA71800.1"/>
    </source>
</evidence>
<gene>
    <name evidence="2" type="ORF">BJ508DRAFT_85311</name>
</gene>
<accession>A0A3N4HII6</accession>
<evidence type="ECO:0000313" key="3">
    <source>
        <dbReference type="Proteomes" id="UP000275078"/>
    </source>
</evidence>